<protein>
    <recommendedName>
        <fullName evidence="4">Response regulator</fullName>
    </recommendedName>
</protein>
<accession>A0A398CBF3</accession>
<sequence>MHDRQTSRRASGDESIADPQAKGSGIGIRNVNQRIRYIFGKDYGVTSIRFRRRDSRPDPYRLFIAKGGISNVENDHRGRRAVDSGRLEKHAVGTMGLHGRWRSGGRRRRLALVEETRPHFIITDIRMPGMDWARILQDVKERTRKLRF</sequence>
<name>A0A398CBF3_9BACL</name>
<organism evidence="2 3">
    <name type="scientific">Cohnella faecalis</name>
    <dbReference type="NCBI Taxonomy" id="2315694"/>
    <lineage>
        <taxon>Bacteria</taxon>
        <taxon>Bacillati</taxon>
        <taxon>Bacillota</taxon>
        <taxon>Bacilli</taxon>
        <taxon>Bacillales</taxon>
        <taxon>Paenibacillaceae</taxon>
        <taxon>Cohnella</taxon>
    </lineage>
</organism>
<dbReference type="Gene3D" id="3.40.50.2300">
    <property type="match status" value="1"/>
</dbReference>
<reference evidence="2 3" key="1">
    <citation type="submission" date="2018-09" db="EMBL/GenBank/DDBJ databases">
        <title>Cohnella cavernae sp. nov., isolated from a karst cave.</title>
        <authorList>
            <person name="Zhu H."/>
        </authorList>
    </citation>
    <scope>NUCLEOTIDE SEQUENCE [LARGE SCALE GENOMIC DNA]</scope>
    <source>
        <strain evidence="2 3">K2E09-144</strain>
    </source>
</reference>
<dbReference type="Proteomes" id="UP000266340">
    <property type="component" value="Unassembled WGS sequence"/>
</dbReference>
<evidence type="ECO:0000313" key="3">
    <source>
        <dbReference type="Proteomes" id="UP000266340"/>
    </source>
</evidence>
<feature type="region of interest" description="Disordered" evidence="1">
    <location>
        <begin position="1"/>
        <end position="25"/>
    </location>
</feature>
<proteinExistence type="predicted"/>
<dbReference type="SUPFAM" id="SSF52172">
    <property type="entry name" value="CheY-like"/>
    <property type="match status" value="1"/>
</dbReference>
<gene>
    <name evidence="2" type="ORF">D3H35_28120</name>
</gene>
<evidence type="ECO:0000313" key="2">
    <source>
        <dbReference type="EMBL" id="RIE00486.1"/>
    </source>
</evidence>
<dbReference type="InterPro" id="IPR011006">
    <property type="entry name" value="CheY-like_superfamily"/>
</dbReference>
<dbReference type="AlphaFoldDB" id="A0A398CBF3"/>
<feature type="compositionally biased region" description="Basic and acidic residues" evidence="1">
    <location>
        <begin position="1"/>
        <end position="12"/>
    </location>
</feature>
<dbReference type="EMBL" id="QXJM01000054">
    <property type="protein sequence ID" value="RIE00486.1"/>
    <property type="molecule type" value="Genomic_DNA"/>
</dbReference>
<comment type="caution">
    <text evidence="2">The sequence shown here is derived from an EMBL/GenBank/DDBJ whole genome shotgun (WGS) entry which is preliminary data.</text>
</comment>
<keyword evidence="3" id="KW-1185">Reference proteome</keyword>
<evidence type="ECO:0000256" key="1">
    <source>
        <dbReference type="SAM" id="MobiDB-lite"/>
    </source>
</evidence>
<evidence type="ECO:0008006" key="4">
    <source>
        <dbReference type="Google" id="ProtNLM"/>
    </source>
</evidence>